<dbReference type="AlphaFoldDB" id="A0A0D2VYI2"/>
<dbReference type="eggNOG" id="ENOG502SAF5">
    <property type="taxonomic scope" value="Eukaryota"/>
</dbReference>
<dbReference type="OrthoDB" id="25987at2759"/>
<dbReference type="STRING" id="595528.A0A0D2VYI2"/>
<evidence type="ECO:0000259" key="3">
    <source>
        <dbReference type="Pfam" id="PF12813"/>
    </source>
</evidence>
<dbReference type="RefSeq" id="XP_004343776.1">
    <property type="nucleotide sequence ID" value="XM_004343726.2"/>
</dbReference>
<dbReference type="PANTHER" id="PTHR15665">
    <property type="entry name" value="ASTEROID PROTEIN"/>
    <property type="match status" value="1"/>
</dbReference>
<feature type="region of interest" description="Disordered" evidence="2">
    <location>
        <begin position="162"/>
        <end position="187"/>
    </location>
</feature>
<sequence length="933" mass="99486">MGVFGLTTYVAAHKELWETVQLHFVQPSRGATQPAAAAGAAAAGNANKAPAAANAAAAGMRHVSVDGFAVVYFLHRQIEWTYGGDYSKFRESVVHFVESFRKANCMLHVYMDGTTPAMKLDTVVAREQQKIERVAAALQLVCQDSDAAAAASSNAAAAAAAHQASAATSHDGSEDDHHGNASGAPAASNVIRSQTLDKQVLPPMIVRAFTDVMHELKVDMRYCDNEADDVVAFMAKRNNAIALSNDSDFLIGDVPCGYCPLPSISIQADRIVLELFKSSEFSKALKMHHTLLPLFASLAGNDYMDREILRPFHNYLLRAFPQRGAGMRQHAVIQAVGAYLGQFKADEELALAVAAKDICDLVYGVAHPAMPNADPTAPAPVPPQPASPNPFAARTHAEALIYTRELLQQSVAQYRPQAAPVGQTTTLKVNPALSYPLSPEVIERFRTSYMSCSTMQVISNGFFWCHSLLEDTNSAESSWALSQSIRQVAFGILAGGKQAQASFTSNNHSLVEYKRVGAEFARADVAPIFSINDKLAVPSQAEIAKLSNDAKLAILLEATEAHPSIAQLPADWQIIAMALSFVIKRAQLPISVAVPLVECLARRNEWPQVTGHAASSLPPQMTRLTARVGGLWQTTLYSIMVLHELLYSSTPFPTPSRLFDGHAFAYFLQTQAVGTQTLAEFAGSDDAAAVDKAIKTAVANASDYGQAGLFSGLLATTLGRIVAEKWSEWVPQPLLVTPASQAWIQAHVQSSSHTGMVTGAGGLPRQSPHGSQQSHGSASSTQSASGVYRPPHMQNRNNQAGLLPLAHQGAVPMAIDPTAAPGLIGAAPGLIGAAPGLLATPVDPAAAVSGELQPGLAGVAPRQVIREQRKNARAQQLADKNQQGPRLTRTQLLQQQATAPPKPAKVSNSFAMLNAGDDDMVMPESDDDEEDDE</sequence>
<evidence type="ECO:0000313" key="5">
    <source>
        <dbReference type="Proteomes" id="UP000008743"/>
    </source>
</evidence>
<keyword evidence="5" id="KW-1185">Reference proteome</keyword>
<protein>
    <recommendedName>
        <fullName evidence="3">Asteroid domain-containing protein</fullName>
    </recommendedName>
</protein>
<dbReference type="SUPFAM" id="SSF88723">
    <property type="entry name" value="PIN domain-like"/>
    <property type="match status" value="1"/>
</dbReference>
<dbReference type="PhylomeDB" id="A0A0D2VYI2"/>
<feature type="compositionally biased region" description="Acidic residues" evidence="2">
    <location>
        <begin position="916"/>
        <end position="933"/>
    </location>
</feature>
<dbReference type="EMBL" id="KE346372">
    <property type="protein sequence ID" value="KJE96782.1"/>
    <property type="molecule type" value="Genomic_DNA"/>
</dbReference>
<gene>
    <name evidence="4" type="ORF">CAOG_007052</name>
</gene>
<dbReference type="Proteomes" id="UP000008743">
    <property type="component" value="Unassembled WGS sequence"/>
</dbReference>
<feature type="region of interest" description="Disordered" evidence="2">
    <location>
        <begin position="754"/>
        <end position="798"/>
    </location>
</feature>
<feature type="compositionally biased region" description="Low complexity" evidence="2">
    <location>
        <begin position="885"/>
        <end position="899"/>
    </location>
</feature>
<dbReference type="InterPro" id="IPR039436">
    <property type="entry name" value="Asteroid_dom"/>
</dbReference>
<evidence type="ECO:0000313" key="4">
    <source>
        <dbReference type="EMBL" id="KJE96782.1"/>
    </source>
</evidence>
<accession>A0A0D2VYI2</accession>
<dbReference type="InParanoid" id="A0A0D2VYI2"/>
<evidence type="ECO:0000256" key="2">
    <source>
        <dbReference type="SAM" id="MobiDB-lite"/>
    </source>
</evidence>
<comment type="similarity">
    <text evidence="1">Belongs to the asteroid family.</text>
</comment>
<dbReference type="Pfam" id="PF12813">
    <property type="entry name" value="XPG_I_2"/>
    <property type="match status" value="1"/>
</dbReference>
<feature type="domain" description="Asteroid" evidence="3">
    <location>
        <begin position="204"/>
        <end position="303"/>
    </location>
</feature>
<dbReference type="Gene3D" id="3.40.50.1010">
    <property type="entry name" value="5'-nuclease"/>
    <property type="match status" value="1"/>
</dbReference>
<feature type="region of interest" description="Disordered" evidence="2">
    <location>
        <begin position="868"/>
        <end position="933"/>
    </location>
</feature>
<reference evidence="5" key="1">
    <citation type="submission" date="2011-02" db="EMBL/GenBank/DDBJ databases">
        <title>The Genome Sequence of Capsaspora owczarzaki ATCC 30864.</title>
        <authorList>
            <person name="Russ C."/>
            <person name="Cuomo C."/>
            <person name="Burger G."/>
            <person name="Gray M.W."/>
            <person name="Holland P.W.H."/>
            <person name="King N."/>
            <person name="Lang F.B.F."/>
            <person name="Roger A.J."/>
            <person name="Ruiz-Trillo I."/>
            <person name="Young S.K."/>
            <person name="Zeng Q."/>
            <person name="Gargeya S."/>
            <person name="Alvarado L."/>
            <person name="Berlin A."/>
            <person name="Chapman S.B."/>
            <person name="Chen Z."/>
            <person name="Freedman E."/>
            <person name="Gellesch M."/>
            <person name="Goldberg J."/>
            <person name="Griggs A."/>
            <person name="Gujja S."/>
            <person name="Heilman E."/>
            <person name="Heiman D."/>
            <person name="Howarth C."/>
            <person name="Mehta T."/>
            <person name="Neiman D."/>
            <person name="Pearson M."/>
            <person name="Roberts A."/>
            <person name="Saif S."/>
            <person name="Shea T."/>
            <person name="Shenoy N."/>
            <person name="Sisk P."/>
            <person name="Stolte C."/>
            <person name="Sykes S."/>
            <person name="White J."/>
            <person name="Yandava C."/>
            <person name="Haas B."/>
            <person name="Nusbaum C."/>
            <person name="Birren B."/>
        </authorList>
    </citation>
    <scope>NUCLEOTIDE SEQUENCE</scope>
    <source>
        <strain evidence="5">ATCC 30864</strain>
    </source>
</reference>
<evidence type="ECO:0000256" key="1">
    <source>
        <dbReference type="ARBA" id="ARBA00007398"/>
    </source>
</evidence>
<dbReference type="InterPro" id="IPR029060">
    <property type="entry name" value="PIN-like_dom_sf"/>
</dbReference>
<feature type="compositionally biased region" description="Low complexity" evidence="2">
    <location>
        <begin position="766"/>
        <end position="785"/>
    </location>
</feature>
<organism evidence="4 5">
    <name type="scientific">Capsaspora owczarzaki (strain ATCC 30864)</name>
    <dbReference type="NCBI Taxonomy" id="595528"/>
    <lineage>
        <taxon>Eukaryota</taxon>
        <taxon>Filasterea</taxon>
        <taxon>Capsaspora</taxon>
    </lineage>
</organism>
<proteinExistence type="inferred from homology"/>
<dbReference type="InterPro" id="IPR026832">
    <property type="entry name" value="Asteroid"/>
</dbReference>
<dbReference type="PANTHER" id="PTHR15665:SF1">
    <property type="entry name" value="PROTEIN ASTEROID HOMOLOG 1"/>
    <property type="match status" value="1"/>
</dbReference>
<dbReference type="OMA" id="KSHWFER"/>
<name>A0A0D2VYI2_CAPO3</name>